<reference evidence="1" key="1">
    <citation type="submission" date="2021-06" db="EMBL/GenBank/DDBJ databases">
        <authorList>
            <person name="Kallberg Y."/>
            <person name="Tangrot J."/>
            <person name="Rosling A."/>
        </authorList>
    </citation>
    <scope>NUCLEOTIDE SEQUENCE</scope>
    <source>
        <strain evidence="1">CL356</strain>
    </source>
</reference>
<accession>A0ACA9N6F8</accession>
<evidence type="ECO:0000313" key="1">
    <source>
        <dbReference type="EMBL" id="CAG8638118.1"/>
    </source>
</evidence>
<sequence length="187" mass="21362">MGNPKPHQYSVVAVIHRGRRFISTMMPNNKEKLDSEPFLAFLTSSRLAFVDPISCWDTKRDGKIEPVDTGFQEMPKMVKSRIQESRLTLPSPEPCNPPREFRMLIKVKQRAKRYLIPVKEAANLDDMVIRSRLIWINMTKYVTPITRIKEKVEEQSGVAQQQQRADDTTAKDAGLTAGSIVHLVVRS</sequence>
<dbReference type="Proteomes" id="UP000789525">
    <property type="component" value="Unassembled WGS sequence"/>
</dbReference>
<organism evidence="1 2">
    <name type="scientific">Acaulospora colombiana</name>
    <dbReference type="NCBI Taxonomy" id="27376"/>
    <lineage>
        <taxon>Eukaryota</taxon>
        <taxon>Fungi</taxon>
        <taxon>Fungi incertae sedis</taxon>
        <taxon>Mucoromycota</taxon>
        <taxon>Glomeromycotina</taxon>
        <taxon>Glomeromycetes</taxon>
        <taxon>Diversisporales</taxon>
        <taxon>Acaulosporaceae</taxon>
        <taxon>Acaulospora</taxon>
    </lineage>
</organism>
<proteinExistence type="predicted"/>
<comment type="caution">
    <text evidence="1">The sequence shown here is derived from an EMBL/GenBank/DDBJ whole genome shotgun (WGS) entry which is preliminary data.</text>
</comment>
<protein>
    <submittedName>
        <fullName evidence="1">13750_t:CDS:1</fullName>
    </submittedName>
</protein>
<name>A0ACA9N6F8_9GLOM</name>
<keyword evidence="2" id="KW-1185">Reference proteome</keyword>
<evidence type="ECO:0000313" key="2">
    <source>
        <dbReference type="Proteomes" id="UP000789525"/>
    </source>
</evidence>
<gene>
    <name evidence="1" type="ORF">ACOLOM_LOCUS7855</name>
</gene>
<dbReference type="EMBL" id="CAJVPT010018949">
    <property type="protein sequence ID" value="CAG8638118.1"/>
    <property type="molecule type" value="Genomic_DNA"/>
</dbReference>